<dbReference type="Pfam" id="PF02126">
    <property type="entry name" value="PTE"/>
    <property type="match status" value="2"/>
</dbReference>
<evidence type="ECO:0000256" key="3">
    <source>
        <dbReference type="PIRSR" id="PIRSR601559-52"/>
    </source>
</evidence>
<dbReference type="SUPFAM" id="SSF51556">
    <property type="entry name" value="Metallo-dependent hydrolases"/>
    <property type="match status" value="2"/>
</dbReference>
<dbReference type="InterPro" id="IPR001559">
    <property type="entry name" value="Phosphotriesterase"/>
</dbReference>
<name>A0A7G3AXR6_LUTLO</name>
<dbReference type="EMBL" id="GITU01009969">
    <property type="protein sequence ID" value="MBC1178672.1"/>
    <property type="molecule type" value="Transcribed_RNA"/>
</dbReference>
<feature type="binding site" evidence="3">
    <location>
        <position position="292"/>
    </location>
    <ligand>
        <name>a divalent metal cation</name>
        <dbReference type="ChEBI" id="CHEBI:60240"/>
        <label>1</label>
    </ligand>
</feature>
<feature type="binding site" evidence="3">
    <location>
        <position position="325"/>
    </location>
    <ligand>
        <name>a divalent metal cation</name>
        <dbReference type="ChEBI" id="CHEBI:60240"/>
        <label>2</label>
    </ligand>
</feature>
<dbReference type="InterPro" id="IPR032466">
    <property type="entry name" value="Metal_Hydrolase"/>
</dbReference>
<accession>A0A7G3AXR6</accession>
<evidence type="ECO:0000313" key="5">
    <source>
        <dbReference type="EMBL" id="MBC1178672.1"/>
    </source>
</evidence>
<evidence type="ECO:0000256" key="2">
    <source>
        <dbReference type="ARBA" id="ARBA00022801"/>
    </source>
</evidence>
<keyword evidence="2" id="KW-0378">Hydrolase</keyword>
<feature type="binding site" evidence="3">
    <location>
        <position position="22"/>
    </location>
    <ligand>
        <name>a divalent metal cation</name>
        <dbReference type="ChEBI" id="CHEBI:60240"/>
        <label>1</label>
    </ligand>
</feature>
<dbReference type="PANTHER" id="PTHR10819">
    <property type="entry name" value="PHOSPHOTRIESTERASE-RELATED"/>
    <property type="match status" value="1"/>
</dbReference>
<feature type="binding site" evidence="3">
    <location>
        <position position="422"/>
    </location>
    <ligand>
        <name>a divalent metal cation</name>
        <dbReference type="ChEBI" id="CHEBI:60240"/>
        <label>1</label>
    </ligand>
</feature>
<evidence type="ECO:0000256" key="4">
    <source>
        <dbReference type="PROSITE-ProRule" id="PRU00679"/>
    </source>
</evidence>
<dbReference type="PROSITE" id="PS51347">
    <property type="entry name" value="PHOSPHOTRIESTERASE_2"/>
    <property type="match status" value="1"/>
</dbReference>
<dbReference type="Gene3D" id="3.20.20.140">
    <property type="entry name" value="Metal-dependent hydrolases"/>
    <property type="match status" value="2"/>
</dbReference>
<dbReference type="GO" id="GO:0016787">
    <property type="term" value="F:hydrolase activity"/>
    <property type="evidence" value="ECO:0007669"/>
    <property type="project" value="UniProtKB-KW"/>
</dbReference>
<dbReference type="VEuPathDB" id="VectorBase:LLONM1_009788"/>
<feature type="binding site" evidence="3">
    <location>
        <position position="24"/>
    </location>
    <ligand>
        <name>a divalent metal cation</name>
        <dbReference type="ChEBI" id="CHEBI:60240"/>
        <label>1</label>
    </ligand>
</feature>
<comment type="cofactor">
    <cofactor evidence="3">
        <name>a divalent metal cation</name>
        <dbReference type="ChEBI" id="CHEBI:60240"/>
    </cofactor>
    <text evidence="3">Binds 2 divalent metal cations per subunit.</text>
</comment>
<proteinExistence type="inferred from homology"/>
<feature type="binding site" evidence="3">
    <location>
        <position position="292"/>
    </location>
    <ligand>
        <name>a divalent metal cation</name>
        <dbReference type="ChEBI" id="CHEBI:60240"/>
        <label>2</label>
    </ligand>
</feature>
<comment type="similarity">
    <text evidence="4">Belongs to the metallo-dependent hydrolases superfamily. Phosphotriesterase family.</text>
</comment>
<comment type="caution">
    <text evidence="4">Lacks conserved residue(s) required for the propagation of feature annotation.</text>
</comment>
<protein>
    <submittedName>
        <fullName evidence="5">Uncharacterized protein</fullName>
    </submittedName>
</protein>
<evidence type="ECO:0000256" key="1">
    <source>
        <dbReference type="ARBA" id="ARBA00022723"/>
    </source>
</evidence>
<dbReference type="GO" id="GO:0008270">
    <property type="term" value="F:zinc ion binding"/>
    <property type="evidence" value="ECO:0007669"/>
    <property type="project" value="InterPro"/>
</dbReference>
<dbReference type="AlphaFoldDB" id="A0A7G3AXR6"/>
<sequence length="474" mass="52495">MALVQTVRGTVPSNSLGFTLTHEHFALDFSPFYTEPPQPLTSFLEQPRITLENLGYIRQYPYSSRFNLAFEDEDTRLAVEKDLAAFKRFGGGTIVENTSHGLNRNLGLMHDLSTATGVKVIAGTGHYVAGTQTASTQAMTVEQLTDMYSKEIISGVDVNPNLNIKCGFIGEVGSGWPLHDFEKKAIKATGEIQEVIGCGVSFHPGRSEEAPFEIIRLYLEAGGKASKCVMSHLDRTILCDEKLLEFAALGTFTQFDLFGTECSYYQLNPAVDMPNDAQRIAKILKLGDFSLEIDGFVDKLVDFEKKAIKATGEIQEVIGCGVSFHPGRSEEAPFEIIRLYLEAGGKASKCVMSHLDRTILCDEKLLEFAALGTFTQFDLFGTECSYYQLNPAVDMPNDAQRIAKILKLVAEGREGQILMSHDVHTKHRLAPFGGHGYSHILNNILPRLNVRGLTLEQIDRITIENPSLWLQGKF</sequence>
<feature type="binding site" evidence="3">
    <location>
        <position position="354"/>
    </location>
    <ligand>
        <name>a divalent metal cation</name>
        <dbReference type="ChEBI" id="CHEBI:60240"/>
        <label>2</label>
    </ligand>
</feature>
<keyword evidence="1 3" id="KW-0479">Metal-binding</keyword>
<dbReference type="PANTHER" id="PTHR10819:SF3">
    <property type="entry name" value="PHOSPHOTRIESTERASE-RELATED PROTEIN"/>
    <property type="match status" value="1"/>
</dbReference>
<reference evidence="5" key="1">
    <citation type="journal article" date="2020" name="BMC">
        <title>Leishmania infection induces a limited differential gene expression in the sand fly midgut.</title>
        <authorList>
            <person name="Coutinho-Abreu I.V."/>
            <person name="Serafim T.D."/>
            <person name="Meneses C."/>
            <person name="Kamhawi S."/>
            <person name="Oliveira F."/>
            <person name="Valenzuela J.G."/>
        </authorList>
    </citation>
    <scope>NUCLEOTIDE SEQUENCE</scope>
    <source>
        <strain evidence="5">Jacobina</strain>
        <tissue evidence="5">Midgut</tissue>
    </source>
</reference>
<organism evidence="5">
    <name type="scientific">Lutzomyia longipalpis</name>
    <name type="common">Sand fly</name>
    <dbReference type="NCBI Taxonomy" id="7200"/>
    <lineage>
        <taxon>Eukaryota</taxon>
        <taxon>Metazoa</taxon>
        <taxon>Ecdysozoa</taxon>
        <taxon>Arthropoda</taxon>
        <taxon>Hexapoda</taxon>
        <taxon>Insecta</taxon>
        <taxon>Pterygota</taxon>
        <taxon>Neoptera</taxon>
        <taxon>Endopterygota</taxon>
        <taxon>Diptera</taxon>
        <taxon>Nematocera</taxon>
        <taxon>Psychodoidea</taxon>
        <taxon>Psychodidae</taxon>
        <taxon>Lutzomyia</taxon>
        <taxon>Lutzomyia</taxon>
    </lineage>
</organism>